<dbReference type="Proteomes" id="UP001287356">
    <property type="component" value="Unassembled WGS sequence"/>
</dbReference>
<keyword evidence="2" id="KW-1185">Reference proteome</keyword>
<organism evidence="1 2">
    <name type="scientific">Lasiosphaeria ovina</name>
    <dbReference type="NCBI Taxonomy" id="92902"/>
    <lineage>
        <taxon>Eukaryota</taxon>
        <taxon>Fungi</taxon>
        <taxon>Dikarya</taxon>
        <taxon>Ascomycota</taxon>
        <taxon>Pezizomycotina</taxon>
        <taxon>Sordariomycetes</taxon>
        <taxon>Sordariomycetidae</taxon>
        <taxon>Sordariales</taxon>
        <taxon>Lasiosphaeriaceae</taxon>
        <taxon>Lasiosphaeria</taxon>
    </lineage>
</organism>
<evidence type="ECO:0000313" key="2">
    <source>
        <dbReference type="Proteomes" id="UP001287356"/>
    </source>
</evidence>
<dbReference type="AlphaFoldDB" id="A0AAE0N146"/>
<reference evidence="1" key="1">
    <citation type="journal article" date="2023" name="Mol. Phylogenet. Evol.">
        <title>Genome-scale phylogeny and comparative genomics of the fungal order Sordariales.</title>
        <authorList>
            <person name="Hensen N."/>
            <person name="Bonometti L."/>
            <person name="Westerberg I."/>
            <person name="Brannstrom I.O."/>
            <person name="Guillou S."/>
            <person name="Cros-Aarteil S."/>
            <person name="Calhoun S."/>
            <person name="Haridas S."/>
            <person name="Kuo A."/>
            <person name="Mondo S."/>
            <person name="Pangilinan J."/>
            <person name="Riley R."/>
            <person name="LaButti K."/>
            <person name="Andreopoulos B."/>
            <person name="Lipzen A."/>
            <person name="Chen C."/>
            <person name="Yan M."/>
            <person name="Daum C."/>
            <person name="Ng V."/>
            <person name="Clum A."/>
            <person name="Steindorff A."/>
            <person name="Ohm R.A."/>
            <person name="Martin F."/>
            <person name="Silar P."/>
            <person name="Natvig D.O."/>
            <person name="Lalanne C."/>
            <person name="Gautier V."/>
            <person name="Ament-Velasquez S.L."/>
            <person name="Kruys A."/>
            <person name="Hutchinson M.I."/>
            <person name="Powell A.J."/>
            <person name="Barry K."/>
            <person name="Miller A.N."/>
            <person name="Grigoriev I.V."/>
            <person name="Debuchy R."/>
            <person name="Gladieux P."/>
            <person name="Hiltunen Thoren M."/>
            <person name="Johannesson H."/>
        </authorList>
    </citation>
    <scope>NUCLEOTIDE SEQUENCE</scope>
    <source>
        <strain evidence="1">CBS 958.72</strain>
    </source>
</reference>
<feature type="non-terminal residue" evidence="1">
    <location>
        <position position="1"/>
    </location>
</feature>
<gene>
    <name evidence="1" type="ORF">B0T24DRAFT_536147</name>
</gene>
<comment type="caution">
    <text evidence="1">The sequence shown here is derived from an EMBL/GenBank/DDBJ whole genome shotgun (WGS) entry which is preliminary data.</text>
</comment>
<dbReference type="EMBL" id="JAULSN010000008">
    <property type="protein sequence ID" value="KAK3365624.1"/>
    <property type="molecule type" value="Genomic_DNA"/>
</dbReference>
<sequence length="136" mass="15612">RAKYEKESNRLRARGLEITTLRPNPTPSLVISALGAKAIGIFLKRVELGDIHRSARFIIILIAYLRHRLLLVVVLVVREPGSLLNLGTSRITPVSVSQYLLSYPSFSNPRNLIRYFIRYHFIKGTFNAPFKYPKYL</sequence>
<accession>A0AAE0N146</accession>
<protein>
    <submittedName>
        <fullName evidence="1">Uncharacterized protein</fullName>
    </submittedName>
</protein>
<name>A0AAE0N146_9PEZI</name>
<evidence type="ECO:0000313" key="1">
    <source>
        <dbReference type="EMBL" id="KAK3365624.1"/>
    </source>
</evidence>
<reference evidence="1" key="2">
    <citation type="submission" date="2023-06" db="EMBL/GenBank/DDBJ databases">
        <authorList>
            <consortium name="Lawrence Berkeley National Laboratory"/>
            <person name="Haridas S."/>
            <person name="Hensen N."/>
            <person name="Bonometti L."/>
            <person name="Westerberg I."/>
            <person name="Brannstrom I.O."/>
            <person name="Guillou S."/>
            <person name="Cros-Aarteil S."/>
            <person name="Calhoun S."/>
            <person name="Kuo A."/>
            <person name="Mondo S."/>
            <person name="Pangilinan J."/>
            <person name="Riley R."/>
            <person name="Labutti K."/>
            <person name="Andreopoulos B."/>
            <person name="Lipzen A."/>
            <person name="Chen C."/>
            <person name="Yanf M."/>
            <person name="Daum C."/>
            <person name="Ng V."/>
            <person name="Clum A."/>
            <person name="Steindorff A."/>
            <person name="Ohm R."/>
            <person name="Martin F."/>
            <person name="Silar P."/>
            <person name="Natvig D."/>
            <person name="Lalanne C."/>
            <person name="Gautier V."/>
            <person name="Ament-Velasquez S.L."/>
            <person name="Kruys A."/>
            <person name="Hutchinson M.I."/>
            <person name="Powell A.J."/>
            <person name="Barry K."/>
            <person name="Miller A.N."/>
            <person name="Grigoriev I.V."/>
            <person name="Debuchy R."/>
            <person name="Gladieux P."/>
            <person name="Thoren M.H."/>
            <person name="Johannesson H."/>
        </authorList>
    </citation>
    <scope>NUCLEOTIDE SEQUENCE</scope>
    <source>
        <strain evidence="1">CBS 958.72</strain>
    </source>
</reference>
<proteinExistence type="predicted"/>